<dbReference type="GO" id="GO:0005524">
    <property type="term" value="F:ATP binding"/>
    <property type="evidence" value="ECO:0007669"/>
    <property type="project" value="UniProtKB-KW"/>
</dbReference>
<evidence type="ECO:0000313" key="8">
    <source>
        <dbReference type="EMBL" id="EMI20398.1"/>
    </source>
</evidence>
<evidence type="ECO:0000256" key="5">
    <source>
        <dbReference type="SAM" id="MobiDB-lite"/>
    </source>
</evidence>
<sequence length="1394" mass="156879">MDEAVERTETCFAAKWFGSTHFVFLVRMVPMNAKPSSPKLTPEPISPSPASDSRAAETAGESIHQAAPSIDAAMRIDRFRLRRDKKRLSPEAYAKRLAESVQQCDARRAATPRIEYSDDLPITSHRDELIQLIRDRQVIVVCGETGSGKSTQLPKICLEAGLGREAMIGHTQPRRLAARSIATRLAEELDTTLGKTVGYHVRFGDQTGPETLIKLMTDGILLAETQSDRFLDAYDAIIIDEAHERSLNIDFLLGYLRRLQSKRPDLKIIITSATIDAERFAEHFADESGPAPIINVEGRGYPVELRYLPWEEVVDDEDRGYDLARHVIAGIESLSRGGSAGDTLVFLPTERDIREVTHRVAGHYKRLGMPNRVDLLPLYARLPQKEQQRIFHPDAGKRRIIFATNVAESSLTVPGIHSVIDTGTARISRYSPRSKLQRLPIEPVSRASANQRAGRCGRIGPGVCVRLYSLDDYESRDAFTTPEIRRTNLASVILQTKTLRLGRLEEFPLLDPPRPESIREGIRTLMELRAIDEKHELTEIGQKLGRLPVDPRVGRMILAADEFGVLPEILPIAAALEIQDPRDRPQEKQQAADEAHAIFKDANSDFLSYLKLWRHYEEAREKHSRNKLTRVLRQQFLSPNRMREWSDVYRQLKEMVATSLGERKGARKKIGAIRFADDPERLLDANLDDALHQALLTGLLSSVAMIKEKSEYTGAGGLSLYLWPGSGVAASKPKWIVAAELVETAKQYARTVARIKPEWIETIGAHLIKRSYSEPHWSSKSSGAFCYERQSLFGLPVVVRRRVPLPPIDPSTARDLLIEHGLVEQQMKTTARFVRFNQKLQESIASLAAKTRRRDLVVDPYSVERFYQSHLPEEVCDRGRLEKFDRSIEAPAWTKQLRDAADLSAWLQSPPTVDENATPYMQPSDLIEAAGEAITKEAFPDELQIGSSRLPLQYRFEPGGDADGIHLKIHQAALPQVSDERLGWLVPGLLQTKLVAMIKSLPKRIRRNLVPAADVAAKVSQELAADYGQVPFMPSVCAAFSRHAEMPVTPDDFQSEKLDDYLQFLVTVVDDSGKTIASGREVQPLKEKLGSAKDLPENAEADDSKEAWARESMTTFYIESLPKEVVRSRGGVKVAQYPAFFDKGDSVATRLVSDLQTADAITRQGLTRLFALAERKELRTQVRWLPSLEQAKVKLSGVVSAASIESQLIDLLARIAFVENEPVIRSKAEFDQRRGERARRIAEATQEVATWLSAMADAYFAARRQIESTTGNRFDQAMNNIRLQMDWLIHDQFLAATPWEWLKHYPRYFNAIAYRLDKLTSGSAPRDREGTETVESLRQRWMATLPESERNARDQSATEVRWMIEELRVSLFAQPLGTAIKISPQRCEKAITKS</sequence>
<evidence type="ECO:0000259" key="6">
    <source>
        <dbReference type="PROSITE" id="PS51192"/>
    </source>
</evidence>
<dbReference type="PANTHER" id="PTHR18934">
    <property type="entry name" value="ATP-DEPENDENT RNA HELICASE"/>
    <property type="match status" value="1"/>
</dbReference>
<reference evidence="8 9" key="1">
    <citation type="journal article" date="2013" name="Mar. Genomics">
        <title>Expression of sulfatases in Rhodopirellula baltica and the diversity of sulfatases in the genus Rhodopirellula.</title>
        <authorList>
            <person name="Wegner C.E."/>
            <person name="Richter-Heitmann T."/>
            <person name="Klindworth A."/>
            <person name="Klockow C."/>
            <person name="Richter M."/>
            <person name="Achstetter T."/>
            <person name="Glockner F.O."/>
            <person name="Harder J."/>
        </authorList>
    </citation>
    <scope>NUCLEOTIDE SEQUENCE [LARGE SCALE GENOMIC DNA]</scope>
    <source>
        <strain evidence="8 9">SM1</strain>
    </source>
</reference>
<dbReference type="InterPro" id="IPR010222">
    <property type="entry name" value="RNA_helicase_HrpA"/>
</dbReference>
<evidence type="ECO:0000259" key="7">
    <source>
        <dbReference type="PROSITE" id="PS51194"/>
    </source>
</evidence>
<dbReference type="Pfam" id="PF07717">
    <property type="entry name" value="OB_NTP_bind"/>
    <property type="match status" value="1"/>
</dbReference>
<dbReference type="Gene3D" id="3.40.50.300">
    <property type="entry name" value="P-loop containing nucleotide triphosphate hydrolases"/>
    <property type="match status" value="2"/>
</dbReference>
<keyword evidence="2" id="KW-0378">Hydrolase</keyword>
<dbReference type="GO" id="GO:0003723">
    <property type="term" value="F:RNA binding"/>
    <property type="evidence" value="ECO:0007669"/>
    <property type="project" value="TreeGrafter"/>
</dbReference>
<dbReference type="NCBIfam" id="TIGR01967">
    <property type="entry name" value="DEAH_box_HrpA"/>
    <property type="match status" value="1"/>
</dbReference>
<dbReference type="SMART" id="SM00847">
    <property type="entry name" value="HA2"/>
    <property type="match status" value="1"/>
</dbReference>
<feature type="region of interest" description="Disordered" evidence="5">
    <location>
        <begin position="34"/>
        <end position="67"/>
    </location>
</feature>
<dbReference type="GO" id="GO:0016787">
    <property type="term" value="F:hydrolase activity"/>
    <property type="evidence" value="ECO:0007669"/>
    <property type="project" value="UniProtKB-KW"/>
</dbReference>
<dbReference type="SUPFAM" id="SSF52540">
    <property type="entry name" value="P-loop containing nucleoside triphosphate hydrolases"/>
    <property type="match status" value="1"/>
</dbReference>
<gene>
    <name evidence="8" type="ORF">RMSM_02680</name>
</gene>
<evidence type="ECO:0000256" key="2">
    <source>
        <dbReference type="ARBA" id="ARBA00022801"/>
    </source>
</evidence>
<dbReference type="InterPro" id="IPR014001">
    <property type="entry name" value="Helicase_ATP-bd"/>
</dbReference>
<dbReference type="InterPro" id="IPR011545">
    <property type="entry name" value="DEAD/DEAH_box_helicase_dom"/>
</dbReference>
<keyword evidence="4" id="KW-0067">ATP-binding</keyword>
<organism evidence="8 9">
    <name type="scientific">Rhodopirellula maiorica SM1</name>
    <dbReference type="NCBI Taxonomy" id="1265738"/>
    <lineage>
        <taxon>Bacteria</taxon>
        <taxon>Pseudomonadati</taxon>
        <taxon>Planctomycetota</taxon>
        <taxon>Planctomycetia</taxon>
        <taxon>Pirellulales</taxon>
        <taxon>Pirellulaceae</taxon>
        <taxon>Novipirellula</taxon>
    </lineage>
</organism>
<dbReference type="InterPro" id="IPR001650">
    <property type="entry name" value="Helicase_C-like"/>
</dbReference>
<protein>
    <submittedName>
        <fullName evidence="8">RNA helicase, ATP-dependent DEAH box, HrpA</fullName>
    </submittedName>
</protein>
<dbReference type="SMART" id="SM00487">
    <property type="entry name" value="DEXDc"/>
    <property type="match status" value="1"/>
</dbReference>
<evidence type="ECO:0000313" key="9">
    <source>
        <dbReference type="Proteomes" id="UP000011991"/>
    </source>
</evidence>
<dbReference type="PATRIC" id="fig|1265738.3.peg.2696"/>
<dbReference type="Gene3D" id="1.20.120.1080">
    <property type="match status" value="1"/>
</dbReference>
<dbReference type="PROSITE" id="PS51192">
    <property type="entry name" value="HELICASE_ATP_BIND_1"/>
    <property type="match status" value="1"/>
</dbReference>
<feature type="domain" description="Helicase ATP-binding" evidence="6">
    <location>
        <begin position="130"/>
        <end position="293"/>
    </location>
</feature>
<accession>M5RM52</accession>
<keyword evidence="3 8" id="KW-0347">Helicase</keyword>
<evidence type="ECO:0000256" key="4">
    <source>
        <dbReference type="ARBA" id="ARBA00022840"/>
    </source>
</evidence>
<dbReference type="SMART" id="SM00490">
    <property type="entry name" value="HELICc"/>
    <property type="match status" value="1"/>
</dbReference>
<keyword evidence="9" id="KW-1185">Reference proteome</keyword>
<dbReference type="GO" id="GO:0003724">
    <property type="term" value="F:RNA helicase activity"/>
    <property type="evidence" value="ECO:0007669"/>
    <property type="project" value="InterPro"/>
</dbReference>
<name>M5RM52_9BACT</name>
<dbReference type="FunFam" id="1.20.120.1080:FF:000005">
    <property type="entry name" value="ATP-dependent helicase HrpA"/>
    <property type="match status" value="1"/>
</dbReference>
<evidence type="ECO:0000256" key="1">
    <source>
        <dbReference type="ARBA" id="ARBA00022741"/>
    </source>
</evidence>
<feature type="domain" description="Helicase C-terminal" evidence="7">
    <location>
        <begin position="322"/>
        <end position="500"/>
    </location>
</feature>
<dbReference type="Pfam" id="PF00270">
    <property type="entry name" value="DEAD"/>
    <property type="match status" value="1"/>
</dbReference>
<evidence type="ECO:0000256" key="3">
    <source>
        <dbReference type="ARBA" id="ARBA00022806"/>
    </source>
</evidence>
<dbReference type="InterPro" id="IPR011709">
    <property type="entry name" value="DEAD-box_helicase_OB_fold"/>
</dbReference>
<dbReference type="PANTHER" id="PTHR18934:SF99">
    <property type="entry name" value="ATP-DEPENDENT RNA HELICASE DHX37-RELATED"/>
    <property type="match status" value="1"/>
</dbReference>
<dbReference type="EMBL" id="ANOG01000377">
    <property type="protein sequence ID" value="EMI20398.1"/>
    <property type="molecule type" value="Genomic_DNA"/>
</dbReference>
<dbReference type="Pfam" id="PF11898">
    <property type="entry name" value="DUF3418"/>
    <property type="match status" value="1"/>
</dbReference>
<comment type="caution">
    <text evidence="8">The sequence shown here is derived from an EMBL/GenBank/DDBJ whole genome shotgun (WGS) entry which is preliminary data.</text>
</comment>
<dbReference type="Proteomes" id="UP000011991">
    <property type="component" value="Unassembled WGS sequence"/>
</dbReference>
<dbReference type="PROSITE" id="PS51194">
    <property type="entry name" value="HELICASE_CTER"/>
    <property type="match status" value="1"/>
</dbReference>
<dbReference type="Pfam" id="PF00271">
    <property type="entry name" value="Helicase_C"/>
    <property type="match status" value="1"/>
</dbReference>
<dbReference type="InterPro" id="IPR007502">
    <property type="entry name" value="Helicase-assoc_dom"/>
</dbReference>
<dbReference type="InterPro" id="IPR027417">
    <property type="entry name" value="P-loop_NTPase"/>
</dbReference>
<dbReference type="InterPro" id="IPR024590">
    <property type="entry name" value="HrpA_C"/>
</dbReference>
<keyword evidence="1" id="KW-0547">Nucleotide-binding</keyword>
<dbReference type="Pfam" id="PF21010">
    <property type="entry name" value="HA2_C"/>
    <property type="match status" value="1"/>
</dbReference>
<proteinExistence type="predicted"/>
<dbReference type="CDD" id="cd18791">
    <property type="entry name" value="SF2_C_RHA"/>
    <property type="match status" value="1"/>
</dbReference>